<dbReference type="InterPro" id="IPR012338">
    <property type="entry name" value="Beta-lactam/transpept-like"/>
</dbReference>
<dbReference type="GO" id="GO:0008658">
    <property type="term" value="F:penicillin binding"/>
    <property type="evidence" value="ECO:0007669"/>
    <property type="project" value="InterPro"/>
</dbReference>
<dbReference type="PANTHER" id="PTHR30627:SF2">
    <property type="entry name" value="PEPTIDOGLYCAN D,D-TRANSPEPTIDASE MRDA"/>
    <property type="match status" value="1"/>
</dbReference>
<evidence type="ECO:0000256" key="5">
    <source>
        <dbReference type="ARBA" id="ARBA00022692"/>
    </source>
</evidence>
<dbReference type="GO" id="GO:0009002">
    <property type="term" value="F:serine-type D-Ala-D-Ala carboxypeptidase activity"/>
    <property type="evidence" value="ECO:0007669"/>
    <property type="project" value="UniProtKB-EC"/>
</dbReference>
<evidence type="ECO:0000256" key="2">
    <source>
        <dbReference type="ARBA" id="ARBA00004236"/>
    </source>
</evidence>
<keyword evidence="5" id="KW-0812">Transmembrane</keyword>
<feature type="domain" description="Penicillin-binding protein dimerisation" evidence="13">
    <location>
        <begin position="81"/>
        <end position="450"/>
    </location>
</feature>
<dbReference type="InterPro" id="IPR001460">
    <property type="entry name" value="PCN-bd_Tpept"/>
</dbReference>
<keyword evidence="9" id="KW-0472">Membrane</keyword>
<dbReference type="InterPro" id="IPR005311">
    <property type="entry name" value="PBP_dimer"/>
</dbReference>
<evidence type="ECO:0000256" key="10">
    <source>
        <dbReference type="ARBA" id="ARBA00023316"/>
    </source>
</evidence>
<keyword evidence="6" id="KW-0133">Cell shape</keyword>
<feature type="compositionally biased region" description="Basic residues" evidence="11">
    <location>
        <begin position="15"/>
        <end position="24"/>
    </location>
</feature>
<dbReference type="Pfam" id="PF00905">
    <property type="entry name" value="Transpeptidase"/>
    <property type="match status" value="1"/>
</dbReference>
<evidence type="ECO:0000256" key="7">
    <source>
        <dbReference type="ARBA" id="ARBA00022984"/>
    </source>
</evidence>
<evidence type="ECO:0000259" key="13">
    <source>
        <dbReference type="Pfam" id="PF03717"/>
    </source>
</evidence>
<evidence type="ECO:0000256" key="9">
    <source>
        <dbReference type="ARBA" id="ARBA00023136"/>
    </source>
</evidence>
<evidence type="ECO:0000313" key="14">
    <source>
        <dbReference type="EMBL" id="CAA9558660.1"/>
    </source>
</evidence>
<dbReference type="GO" id="GO:0009252">
    <property type="term" value="P:peptidoglycan biosynthetic process"/>
    <property type="evidence" value="ECO:0007669"/>
    <property type="project" value="UniProtKB-KW"/>
</dbReference>
<keyword evidence="8" id="KW-1133">Transmembrane helix</keyword>
<keyword evidence="4 14" id="KW-0121">Carboxypeptidase</keyword>
<dbReference type="GO" id="GO:0005886">
    <property type="term" value="C:plasma membrane"/>
    <property type="evidence" value="ECO:0007669"/>
    <property type="project" value="UniProtKB-SubCell"/>
</dbReference>
<dbReference type="EC" id="3.4.16.4" evidence="14"/>
<name>A0A6J4UWG4_9BACT</name>
<accession>A0A6J4UWG4</accession>
<evidence type="ECO:0000256" key="8">
    <source>
        <dbReference type="ARBA" id="ARBA00022989"/>
    </source>
</evidence>
<dbReference type="GO" id="GO:0008360">
    <property type="term" value="P:regulation of cell shape"/>
    <property type="evidence" value="ECO:0007669"/>
    <property type="project" value="UniProtKB-KW"/>
</dbReference>
<keyword evidence="14" id="KW-0378">Hydrolase</keyword>
<dbReference type="Gene3D" id="3.40.710.10">
    <property type="entry name" value="DD-peptidase/beta-lactamase superfamily"/>
    <property type="match status" value="1"/>
</dbReference>
<evidence type="ECO:0000256" key="1">
    <source>
        <dbReference type="ARBA" id="ARBA00004167"/>
    </source>
</evidence>
<dbReference type="InterPro" id="IPR050515">
    <property type="entry name" value="Beta-lactam/transpept"/>
</dbReference>
<protein>
    <submittedName>
        <fullName evidence="14">Peptidoglycan D,D-transpeptidase MrdA</fullName>
        <ecNumber evidence="14">3.4.16.4</ecNumber>
    </submittedName>
</protein>
<evidence type="ECO:0000256" key="3">
    <source>
        <dbReference type="ARBA" id="ARBA00022475"/>
    </source>
</evidence>
<evidence type="ECO:0000256" key="11">
    <source>
        <dbReference type="SAM" id="MobiDB-lite"/>
    </source>
</evidence>
<keyword evidence="10" id="KW-0961">Cell wall biogenesis/degradation</keyword>
<dbReference type="PANTHER" id="PTHR30627">
    <property type="entry name" value="PEPTIDOGLYCAN D,D-TRANSPEPTIDASE"/>
    <property type="match status" value="1"/>
</dbReference>
<dbReference type="Pfam" id="PF03717">
    <property type="entry name" value="PBP_dimer"/>
    <property type="match status" value="1"/>
</dbReference>
<keyword evidence="7" id="KW-0573">Peptidoglycan synthesis</keyword>
<dbReference type="InterPro" id="IPR036138">
    <property type="entry name" value="PBP_dimer_sf"/>
</dbReference>
<dbReference type="EMBL" id="CADCWL010000065">
    <property type="protein sequence ID" value="CAA9558660.1"/>
    <property type="molecule type" value="Genomic_DNA"/>
</dbReference>
<dbReference type="GO" id="GO:0071555">
    <property type="term" value="P:cell wall organization"/>
    <property type="evidence" value="ECO:0007669"/>
    <property type="project" value="UniProtKB-KW"/>
</dbReference>
<reference evidence="14" key="1">
    <citation type="submission" date="2020-02" db="EMBL/GenBank/DDBJ databases">
        <authorList>
            <person name="Meier V. D."/>
        </authorList>
    </citation>
    <scope>NUCLEOTIDE SEQUENCE</scope>
    <source>
        <strain evidence="14">AVDCRST_MAG19</strain>
    </source>
</reference>
<dbReference type="SUPFAM" id="SSF56519">
    <property type="entry name" value="Penicillin binding protein dimerisation domain"/>
    <property type="match status" value="2"/>
</dbReference>
<evidence type="ECO:0000259" key="12">
    <source>
        <dbReference type="Pfam" id="PF00905"/>
    </source>
</evidence>
<dbReference type="GO" id="GO:0071972">
    <property type="term" value="F:peptidoglycan L,D-transpeptidase activity"/>
    <property type="evidence" value="ECO:0007669"/>
    <property type="project" value="TreeGrafter"/>
</dbReference>
<organism evidence="14">
    <name type="scientific">uncultured Thermomicrobiales bacterium</name>
    <dbReference type="NCBI Taxonomy" id="1645740"/>
    <lineage>
        <taxon>Bacteria</taxon>
        <taxon>Pseudomonadati</taxon>
        <taxon>Thermomicrobiota</taxon>
        <taxon>Thermomicrobia</taxon>
        <taxon>Thermomicrobiales</taxon>
        <taxon>environmental samples</taxon>
    </lineage>
</organism>
<dbReference type="Gene3D" id="3.90.1310.10">
    <property type="entry name" value="Penicillin-binding protein 2a (Domain 2)"/>
    <property type="match status" value="2"/>
</dbReference>
<keyword evidence="3" id="KW-1003">Cell membrane</keyword>
<dbReference type="SUPFAM" id="SSF56601">
    <property type="entry name" value="beta-lactamase/transpeptidase-like"/>
    <property type="match status" value="1"/>
</dbReference>
<comment type="subcellular location">
    <subcellularLocation>
        <location evidence="2">Cell membrane</location>
    </subcellularLocation>
    <subcellularLocation>
        <location evidence="1">Membrane</location>
        <topology evidence="1">Single-pass membrane protein</topology>
    </subcellularLocation>
</comment>
<keyword evidence="4 14" id="KW-0645">Protease</keyword>
<feature type="domain" description="Penicillin-binding protein transpeptidase" evidence="12">
    <location>
        <begin position="509"/>
        <end position="890"/>
    </location>
</feature>
<dbReference type="AlphaFoldDB" id="A0A6J4UWG4"/>
<sequence>MARRKRMQYDPPHLRTGRKGRRPATPRPDQIALTRRMFLAKGAVVAAFGALAGRLGYMQLIKGEEFVKQAEANTLSKGVLKPTRGVIYDRKGRELATNERTWEVRVLPKGLPDAEEAKDERARVLDHLTNALNLPDALVLRPNGVPEGQEATVYVRTAQLLGKALVVEPTDDPTRLPVLGTPGELLKVNGHEFHLFVYTDEAARKVDSGKITADGRKIQGVETPWQAGAEVAAVGNVLTVLVAPDKLTAGRVGRAVGTLGLSSTVDDVVSTLRQNGYDEWAAYITQEMQRKDPLVILEDDLSPDKAALCRAHLNELPGVFVTNRLDYLIENGVHGEAVTVKRGVPREVALKLEANKLALPGVELDGGALTRRYRGGEALSHILGYVGMINREEFERHTGTQLAKKADDPTREPLYEGDDIIGQDGLERVMEAVLRGKPGSRVVERNSVGGLEPVENETVVPPIPGDNLNLTIDLELQRAAGEILRDGIRFANEDRKALGRDFALEAGAGSVVAIDPRNGEVLAMVSYPHYDNQLFVDGISDRKYDEYVSEAANKPLFDRTLRGKYPPGSTLKLFLAAAALNERKIDTRSTFSCTGAIKIPIDWNMAQGNTHPCWLKDGHQALDVFGGIEQSCDVFFYNVGTPEQKQPNGENLHYRDVSEFGSREPKIGEKHYFSGLGIKLIKENLRDQFWFGQTTGIDLPTEEAASALWERLDGPNPAWSAGETILTSIGQGEFLVTPLQLAVNTAALGNGGSIPKPRLVRETFVEGSQKVNATKAEELRRLSIAPEHLATVKEGMRRVCHGEAGSARVNYDGSSKWALTNPKGEPEILIAGKTGTAEVGEAREDGTYNRQHAWFTLFAPLENPEIAITVVIEDGGEGSASAVPVADRVLRAYLEATGQRPRGLVLNKEEGPLPPDVSVLAPAAVFPKPGTTGIPGDLRQD</sequence>
<evidence type="ECO:0000256" key="6">
    <source>
        <dbReference type="ARBA" id="ARBA00022960"/>
    </source>
</evidence>
<evidence type="ECO:0000256" key="4">
    <source>
        <dbReference type="ARBA" id="ARBA00022645"/>
    </source>
</evidence>
<proteinExistence type="predicted"/>
<gene>
    <name evidence="14" type="ORF">AVDCRST_MAG19-1451</name>
</gene>
<feature type="region of interest" description="Disordered" evidence="11">
    <location>
        <begin position="1"/>
        <end position="28"/>
    </location>
</feature>